<sequence>MAIYDISFPSANKRDTVMANYYTPLQEPIGIIQVIHGFLEHHRRYSRMIQHFVDAGYVVIATDHIGHGLTAKNNNTFGNVGKGGYEAVIQDEITLYQLARKQFGKELPYFIFGHSWGSLIARCLTEKLHNMLEEDISGVVLCGTVVPFLKNDSMIEQFREKVENGEGGMCDDTLAAQVFKLLLARVEKVVHGNEWIAIDEGVIQDHVRDPLNITGSLTCETVYNFLALNECVNAPSFYEKFPKHVPVLQVAGDQDPVGLYGEGVYRVANGLRNAGMKDVTTIMFPSYRHEVHNEPKLRDAIIEHCLSFYVHFKRFVESGLTKIITLFIVYKV</sequence>
<dbReference type="SUPFAM" id="SSF53474">
    <property type="entry name" value="alpha/beta-Hydrolases"/>
    <property type="match status" value="1"/>
</dbReference>
<gene>
    <name evidence="2" type="ORF">ACFQ0V_02260</name>
</gene>
<evidence type="ECO:0000313" key="2">
    <source>
        <dbReference type="EMBL" id="MFD0942593.1"/>
    </source>
</evidence>
<dbReference type="Proteomes" id="UP001596976">
    <property type="component" value="Unassembled WGS sequence"/>
</dbReference>
<dbReference type="EMBL" id="JBHTJF010000009">
    <property type="protein sequence ID" value="MFD0942593.1"/>
    <property type="molecule type" value="Genomic_DNA"/>
</dbReference>
<protein>
    <submittedName>
        <fullName evidence="2">Alpha/beta hydrolase</fullName>
    </submittedName>
</protein>
<evidence type="ECO:0000259" key="1">
    <source>
        <dbReference type="Pfam" id="PF12146"/>
    </source>
</evidence>
<organism evidence="2 3">
    <name type="scientific">Savagea faecisuis</name>
    <dbReference type="NCBI Taxonomy" id="1274803"/>
    <lineage>
        <taxon>Bacteria</taxon>
        <taxon>Bacillati</taxon>
        <taxon>Bacillota</taxon>
        <taxon>Bacilli</taxon>
        <taxon>Bacillales</taxon>
        <taxon>Caryophanaceae</taxon>
        <taxon>Savagea</taxon>
    </lineage>
</organism>
<dbReference type="InterPro" id="IPR051044">
    <property type="entry name" value="MAG_DAG_Lipase"/>
</dbReference>
<dbReference type="GO" id="GO:0016787">
    <property type="term" value="F:hydrolase activity"/>
    <property type="evidence" value="ECO:0007669"/>
    <property type="project" value="UniProtKB-KW"/>
</dbReference>
<feature type="domain" description="Serine aminopeptidase S33" evidence="1">
    <location>
        <begin position="26"/>
        <end position="295"/>
    </location>
</feature>
<name>A0ABW3GU82_9BACL</name>
<dbReference type="InterPro" id="IPR022742">
    <property type="entry name" value="Hydrolase_4"/>
</dbReference>
<dbReference type="Pfam" id="PF12146">
    <property type="entry name" value="Hydrolase_4"/>
    <property type="match status" value="1"/>
</dbReference>
<keyword evidence="3" id="KW-1185">Reference proteome</keyword>
<evidence type="ECO:0000313" key="3">
    <source>
        <dbReference type="Proteomes" id="UP001596976"/>
    </source>
</evidence>
<dbReference type="Gene3D" id="3.40.50.1820">
    <property type="entry name" value="alpha/beta hydrolase"/>
    <property type="match status" value="1"/>
</dbReference>
<reference evidence="3" key="1">
    <citation type="journal article" date="2019" name="Int. J. Syst. Evol. Microbiol.">
        <title>The Global Catalogue of Microorganisms (GCM) 10K type strain sequencing project: providing services to taxonomists for standard genome sequencing and annotation.</title>
        <authorList>
            <consortium name="The Broad Institute Genomics Platform"/>
            <consortium name="The Broad Institute Genome Sequencing Center for Infectious Disease"/>
            <person name="Wu L."/>
            <person name="Ma J."/>
        </authorList>
    </citation>
    <scope>NUCLEOTIDE SEQUENCE [LARGE SCALE GENOMIC DNA]</scope>
    <source>
        <strain evidence="3">CCUG 63563</strain>
    </source>
</reference>
<dbReference type="InterPro" id="IPR029058">
    <property type="entry name" value="AB_hydrolase_fold"/>
</dbReference>
<keyword evidence="2" id="KW-0378">Hydrolase</keyword>
<comment type="caution">
    <text evidence="2">The sequence shown here is derived from an EMBL/GenBank/DDBJ whole genome shotgun (WGS) entry which is preliminary data.</text>
</comment>
<accession>A0ABW3GU82</accession>
<dbReference type="PANTHER" id="PTHR11614">
    <property type="entry name" value="PHOSPHOLIPASE-RELATED"/>
    <property type="match status" value="1"/>
</dbReference>
<dbReference type="RefSeq" id="WP_381009207.1">
    <property type="nucleotide sequence ID" value="NZ_JBHTJF010000009.1"/>
</dbReference>
<proteinExistence type="predicted"/>